<dbReference type="GO" id="GO:0000428">
    <property type="term" value="C:DNA-directed RNA polymerase complex"/>
    <property type="evidence" value="ECO:0007669"/>
    <property type="project" value="UniProtKB-KW"/>
</dbReference>
<keyword evidence="12" id="KW-1185">Reference proteome</keyword>
<dbReference type="RefSeq" id="WP_262430095.1">
    <property type="nucleotide sequence ID" value="NZ_JACRTG010000025.1"/>
</dbReference>
<name>A0A926EUR5_9FIRM</name>
<keyword evidence="7 10" id="KW-0804">Transcription</keyword>
<dbReference type="EC" id="2.7.7.6" evidence="2 10"/>
<evidence type="ECO:0000256" key="3">
    <source>
        <dbReference type="ARBA" id="ARBA00013725"/>
    </source>
</evidence>
<dbReference type="InterPro" id="IPR006110">
    <property type="entry name" value="Pol_omega/Rpo6/RPB6"/>
</dbReference>
<dbReference type="AlphaFoldDB" id="A0A926EUR5"/>
<comment type="function">
    <text evidence="10">Promotes RNA polymerase assembly. Latches the N- and C-terminal regions of the beta' subunit thereby facilitating its interaction with the beta and alpha subunits.</text>
</comment>
<comment type="catalytic activity">
    <reaction evidence="9 10">
        <text>RNA(n) + a ribonucleoside 5'-triphosphate = RNA(n+1) + diphosphate</text>
        <dbReference type="Rhea" id="RHEA:21248"/>
        <dbReference type="Rhea" id="RHEA-COMP:14527"/>
        <dbReference type="Rhea" id="RHEA-COMP:17342"/>
        <dbReference type="ChEBI" id="CHEBI:33019"/>
        <dbReference type="ChEBI" id="CHEBI:61557"/>
        <dbReference type="ChEBI" id="CHEBI:140395"/>
        <dbReference type="EC" id="2.7.7.6"/>
    </reaction>
</comment>
<comment type="similarity">
    <text evidence="1 10">Belongs to the RNA polymerase subunit omega family.</text>
</comment>
<organism evidence="11 12">
    <name type="scientific">Paratissierella segnis</name>
    <dbReference type="NCBI Taxonomy" id="2763679"/>
    <lineage>
        <taxon>Bacteria</taxon>
        <taxon>Bacillati</taxon>
        <taxon>Bacillota</taxon>
        <taxon>Tissierellia</taxon>
        <taxon>Tissierellales</taxon>
        <taxon>Tissierellaceae</taxon>
        <taxon>Paratissierella</taxon>
    </lineage>
</organism>
<keyword evidence="5 10" id="KW-0808">Transferase</keyword>
<dbReference type="PANTHER" id="PTHR34476:SF1">
    <property type="entry name" value="DNA-DIRECTED RNA POLYMERASE SUBUNIT OMEGA"/>
    <property type="match status" value="1"/>
</dbReference>
<evidence type="ECO:0000256" key="9">
    <source>
        <dbReference type="ARBA" id="ARBA00048552"/>
    </source>
</evidence>
<evidence type="ECO:0000256" key="7">
    <source>
        <dbReference type="ARBA" id="ARBA00023163"/>
    </source>
</evidence>
<gene>
    <name evidence="10" type="primary">rpoZ</name>
    <name evidence="11" type="ORF">H8707_10405</name>
</gene>
<evidence type="ECO:0000256" key="1">
    <source>
        <dbReference type="ARBA" id="ARBA00006711"/>
    </source>
</evidence>
<reference evidence="11" key="1">
    <citation type="submission" date="2020-08" db="EMBL/GenBank/DDBJ databases">
        <title>Genome public.</title>
        <authorList>
            <person name="Liu C."/>
            <person name="Sun Q."/>
        </authorList>
    </citation>
    <scope>NUCLEOTIDE SEQUENCE</scope>
    <source>
        <strain evidence="11">BX21</strain>
    </source>
</reference>
<comment type="subunit">
    <text evidence="10">The RNAP catalytic core consists of 2 alpha, 1 beta, 1 beta' and 1 omega subunit. When a sigma factor is associated with the core the holoenzyme is formed, which can initiate transcription.</text>
</comment>
<dbReference type="GO" id="GO:0003677">
    <property type="term" value="F:DNA binding"/>
    <property type="evidence" value="ECO:0007669"/>
    <property type="project" value="UniProtKB-UniRule"/>
</dbReference>
<evidence type="ECO:0000256" key="6">
    <source>
        <dbReference type="ARBA" id="ARBA00022695"/>
    </source>
</evidence>
<dbReference type="Proteomes" id="UP000601171">
    <property type="component" value="Unassembled WGS sequence"/>
</dbReference>
<accession>A0A926EUR5</accession>
<keyword evidence="6 10" id="KW-0548">Nucleotidyltransferase</keyword>
<proteinExistence type="inferred from homology"/>
<dbReference type="Pfam" id="PF01192">
    <property type="entry name" value="RNA_pol_Rpb6"/>
    <property type="match status" value="1"/>
</dbReference>
<dbReference type="HAMAP" id="MF_00366">
    <property type="entry name" value="RNApol_bact_RpoZ"/>
    <property type="match status" value="1"/>
</dbReference>
<comment type="caution">
    <text evidence="11">The sequence shown here is derived from an EMBL/GenBank/DDBJ whole genome shotgun (WGS) entry which is preliminary data.</text>
</comment>
<dbReference type="InterPro" id="IPR003716">
    <property type="entry name" value="DNA-dir_RNA_pol_omega"/>
</dbReference>
<dbReference type="SUPFAM" id="SSF63562">
    <property type="entry name" value="RPB6/omega subunit-like"/>
    <property type="match status" value="1"/>
</dbReference>
<dbReference type="NCBIfam" id="TIGR00690">
    <property type="entry name" value="rpoZ"/>
    <property type="match status" value="1"/>
</dbReference>
<dbReference type="GO" id="GO:0003899">
    <property type="term" value="F:DNA-directed RNA polymerase activity"/>
    <property type="evidence" value="ECO:0007669"/>
    <property type="project" value="UniProtKB-UniRule"/>
</dbReference>
<dbReference type="PANTHER" id="PTHR34476">
    <property type="entry name" value="DNA-DIRECTED RNA POLYMERASE SUBUNIT OMEGA"/>
    <property type="match status" value="1"/>
</dbReference>
<dbReference type="GO" id="GO:0006351">
    <property type="term" value="P:DNA-templated transcription"/>
    <property type="evidence" value="ECO:0007669"/>
    <property type="project" value="UniProtKB-UniRule"/>
</dbReference>
<evidence type="ECO:0000256" key="4">
    <source>
        <dbReference type="ARBA" id="ARBA00022478"/>
    </source>
</evidence>
<dbReference type="InterPro" id="IPR036161">
    <property type="entry name" value="RPB6/omega-like_sf"/>
</dbReference>
<dbReference type="EMBL" id="JACRTG010000025">
    <property type="protein sequence ID" value="MBC8588638.1"/>
    <property type="molecule type" value="Genomic_DNA"/>
</dbReference>
<keyword evidence="4 10" id="KW-0240">DNA-directed RNA polymerase</keyword>
<evidence type="ECO:0000256" key="8">
    <source>
        <dbReference type="ARBA" id="ARBA00029924"/>
    </source>
</evidence>
<evidence type="ECO:0000256" key="10">
    <source>
        <dbReference type="HAMAP-Rule" id="MF_00366"/>
    </source>
</evidence>
<evidence type="ECO:0000256" key="5">
    <source>
        <dbReference type="ARBA" id="ARBA00022679"/>
    </source>
</evidence>
<evidence type="ECO:0000313" key="11">
    <source>
        <dbReference type="EMBL" id="MBC8588638.1"/>
    </source>
</evidence>
<evidence type="ECO:0000256" key="2">
    <source>
        <dbReference type="ARBA" id="ARBA00012418"/>
    </source>
</evidence>
<dbReference type="SMART" id="SM01409">
    <property type="entry name" value="RNA_pol_Rpb6"/>
    <property type="match status" value="1"/>
</dbReference>
<dbReference type="Gene3D" id="3.90.940.10">
    <property type="match status" value="1"/>
</dbReference>
<sequence>MLNPSFSDLLKNGESKYTLVMVAAKRARQIIDGSKPLVETSSSKPVTIALEELIEGKIEYETPNTNSIK</sequence>
<evidence type="ECO:0000313" key="12">
    <source>
        <dbReference type="Proteomes" id="UP000601171"/>
    </source>
</evidence>
<protein>
    <recommendedName>
        <fullName evidence="3 10">DNA-directed RNA polymerase subunit omega</fullName>
        <shortName evidence="10">RNAP omega subunit</shortName>
        <ecNumber evidence="2 10">2.7.7.6</ecNumber>
    </recommendedName>
    <alternativeName>
        <fullName evidence="10">RNA polymerase omega subunit</fullName>
    </alternativeName>
    <alternativeName>
        <fullName evidence="8 10">Transcriptase subunit omega</fullName>
    </alternativeName>
</protein>